<keyword evidence="3" id="KW-1185">Reference proteome</keyword>
<gene>
    <name evidence="2" type="ORF">QYE76_014449</name>
</gene>
<feature type="compositionally biased region" description="Pro residues" evidence="1">
    <location>
        <begin position="84"/>
        <end position="95"/>
    </location>
</feature>
<organism evidence="2 3">
    <name type="scientific">Lolium multiflorum</name>
    <name type="common">Italian ryegrass</name>
    <name type="synonym">Lolium perenne subsp. multiflorum</name>
    <dbReference type="NCBI Taxonomy" id="4521"/>
    <lineage>
        <taxon>Eukaryota</taxon>
        <taxon>Viridiplantae</taxon>
        <taxon>Streptophyta</taxon>
        <taxon>Embryophyta</taxon>
        <taxon>Tracheophyta</taxon>
        <taxon>Spermatophyta</taxon>
        <taxon>Magnoliopsida</taxon>
        <taxon>Liliopsida</taxon>
        <taxon>Poales</taxon>
        <taxon>Poaceae</taxon>
        <taxon>BOP clade</taxon>
        <taxon>Pooideae</taxon>
        <taxon>Poodae</taxon>
        <taxon>Poeae</taxon>
        <taxon>Poeae Chloroplast Group 2 (Poeae type)</taxon>
        <taxon>Loliodinae</taxon>
        <taxon>Loliinae</taxon>
        <taxon>Lolium</taxon>
    </lineage>
</organism>
<evidence type="ECO:0000313" key="3">
    <source>
        <dbReference type="Proteomes" id="UP001231189"/>
    </source>
</evidence>
<reference evidence="2" key="1">
    <citation type="submission" date="2023-07" db="EMBL/GenBank/DDBJ databases">
        <title>A chromosome-level genome assembly of Lolium multiflorum.</title>
        <authorList>
            <person name="Chen Y."/>
            <person name="Copetti D."/>
            <person name="Kolliker R."/>
            <person name="Studer B."/>
        </authorList>
    </citation>
    <scope>NUCLEOTIDE SEQUENCE</scope>
    <source>
        <strain evidence="2">02402/16</strain>
        <tissue evidence="2">Leaf</tissue>
    </source>
</reference>
<dbReference type="EMBL" id="JAUUTY010000001">
    <property type="protein sequence ID" value="KAK1697752.1"/>
    <property type="molecule type" value="Genomic_DNA"/>
</dbReference>
<evidence type="ECO:0000256" key="1">
    <source>
        <dbReference type="SAM" id="MobiDB-lite"/>
    </source>
</evidence>
<dbReference type="AlphaFoldDB" id="A0AAD8U4U2"/>
<feature type="compositionally biased region" description="Low complexity" evidence="1">
    <location>
        <begin position="7"/>
        <end position="17"/>
    </location>
</feature>
<feature type="compositionally biased region" description="Low complexity" evidence="1">
    <location>
        <begin position="26"/>
        <end position="83"/>
    </location>
</feature>
<dbReference type="Proteomes" id="UP001231189">
    <property type="component" value="Unassembled WGS sequence"/>
</dbReference>
<sequence length="181" mass="19015">MQRHARGPSSFPTASGPGSPGPSADPPGSSTSPRASDSSSPAGPASSEPTSSAEDTRLSSPGSPSRADSSVSPDSASSPSTASAPPPPPPPPPRPYVAWLAACEAHGVLDTDLEPANHHDALRIPHRRTAMEQEYQALLHNQTWTLVPPPPRVNVIDSKWVFKVKRHSDGSIERYKARLVA</sequence>
<evidence type="ECO:0000313" key="2">
    <source>
        <dbReference type="EMBL" id="KAK1697752.1"/>
    </source>
</evidence>
<protein>
    <recommendedName>
        <fullName evidence="4">Reverse transcriptase Ty1/copia-type domain-containing protein</fullName>
    </recommendedName>
</protein>
<feature type="region of interest" description="Disordered" evidence="1">
    <location>
        <begin position="1"/>
        <end position="96"/>
    </location>
</feature>
<comment type="caution">
    <text evidence="2">The sequence shown here is derived from an EMBL/GenBank/DDBJ whole genome shotgun (WGS) entry which is preliminary data.</text>
</comment>
<proteinExistence type="predicted"/>
<evidence type="ECO:0008006" key="4">
    <source>
        <dbReference type="Google" id="ProtNLM"/>
    </source>
</evidence>
<name>A0AAD8U4U2_LOLMU</name>
<accession>A0AAD8U4U2</accession>